<dbReference type="GO" id="GO:0035435">
    <property type="term" value="P:phosphate ion transmembrane transport"/>
    <property type="evidence" value="ECO:0007669"/>
    <property type="project" value="InterPro"/>
</dbReference>
<accession>A0A2Z4JS59</accession>
<keyword evidence="5 7" id="KW-0813">Transport</keyword>
<evidence type="ECO:0000256" key="5">
    <source>
        <dbReference type="ARBA" id="ARBA00022448"/>
    </source>
</evidence>
<name>A0A2Z4JS59_9BURK</name>
<comment type="similarity">
    <text evidence="2 7">Belongs to the PstS family.</text>
</comment>
<dbReference type="SUPFAM" id="SSF53850">
    <property type="entry name" value="Periplasmic binding protein-like II"/>
    <property type="match status" value="1"/>
</dbReference>
<dbReference type="RefSeq" id="WP_112209313.1">
    <property type="nucleotide sequence ID" value="NZ_CBCSBS010000001.1"/>
</dbReference>
<evidence type="ECO:0000256" key="7">
    <source>
        <dbReference type="PIRNR" id="PIRNR002756"/>
    </source>
</evidence>
<evidence type="ECO:0000256" key="4">
    <source>
        <dbReference type="ARBA" id="ARBA00021889"/>
    </source>
</evidence>
<protein>
    <recommendedName>
        <fullName evidence="4 7">Phosphate-binding protein PstS</fullName>
    </recommendedName>
</protein>
<evidence type="ECO:0000256" key="6">
    <source>
        <dbReference type="ARBA" id="ARBA00022592"/>
    </source>
</evidence>
<proteinExistence type="inferred from homology"/>
<feature type="domain" description="PBP" evidence="8">
    <location>
        <begin position="26"/>
        <end position="305"/>
    </location>
</feature>
<sequence length="342" mass="36209">MKLSFKQALVAGAVALSVSTGAMAVEMTGAGSSFIYPVLSKWAEAYKAKTGNSLNYQSIGSGGGIKQIKAKTVDFGATDAPMSFDELQSAGMVQFPAIIGGVVPVVNIDGIKPGQLKLSSDVLSDIFQGTLTNWNDKRIALLNPGVQIPAGDITVVTRADGSGTTAIFTNYLSKVNKSWKDNVGFGSAVKWPAASTVSGKGNEGVAANVSRIKNSIGYVEFAYAKKNNMSYTQMKNAEDKFVMPTAASFASASAGTDWSKFPGMETFITNAPGAASWPITGATFIVIYKKPDNKANAAEVIKFFDFGFKDGGKMASELDYVPMPEATTNFIRKSVWSQVDVK</sequence>
<evidence type="ECO:0000313" key="10">
    <source>
        <dbReference type="Proteomes" id="UP000248592"/>
    </source>
</evidence>
<dbReference type="NCBIfam" id="TIGR00975">
    <property type="entry name" value="3a0107s03"/>
    <property type="match status" value="1"/>
</dbReference>
<dbReference type="Gene3D" id="3.40.190.10">
    <property type="entry name" value="Periplasmic binding protein-like II"/>
    <property type="match status" value="2"/>
</dbReference>
<keyword evidence="6 7" id="KW-0592">Phosphate transport</keyword>
<dbReference type="GO" id="GO:0042301">
    <property type="term" value="F:phosphate ion binding"/>
    <property type="evidence" value="ECO:0007669"/>
    <property type="project" value="InterPro"/>
</dbReference>
<organism evidence="9 10">
    <name type="scientific">Polynucleobacter paneuropaeus</name>
    <dbReference type="NCBI Taxonomy" id="2527775"/>
    <lineage>
        <taxon>Bacteria</taxon>
        <taxon>Pseudomonadati</taxon>
        <taxon>Pseudomonadota</taxon>
        <taxon>Betaproteobacteria</taxon>
        <taxon>Burkholderiales</taxon>
        <taxon>Burkholderiaceae</taxon>
        <taxon>Polynucleobacter</taxon>
    </lineage>
</organism>
<evidence type="ECO:0000256" key="3">
    <source>
        <dbReference type="ARBA" id="ARBA00011529"/>
    </source>
</evidence>
<dbReference type="CDD" id="cd13565">
    <property type="entry name" value="PBP2_PstS"/>
    <property type="match status" value="1"/>
</dbReference>
<dbReference type="EMBL" id="CP030085">
    <property type="protein sequence ID" value="AWW49631.1"/>
    <property type="molecule type" value="Genomic_DNA"/>
</dbReference>
<dbReference type="Proteomes" id="UP000248592">
    <property type="component" value="Chromosome"/>
</dbReference>
<evidence type="ECO:0000259" key="8">
    <source>
        <dbReference type="Pfam" id="PF12849"/>
    </source>
</evidence>
<dbReference type="NCBIfam" id="NF008171">
    <property type="entry name" value="PRK10918.1"/>
    <property type="match status" value="1"/>
</dbReference>
<reference evidence="10" key="1">
    <citation type="submission" date="2018-06" db="EMBL/GenBank/DDBJ databases">
        <title>Description of a new Polynucleobacter species.</title>
        <authorList>
            <person name="Hahn M.W."/>
        </authorList>
    </citation>
    <scope>NUCLEOTIDE SEQUENCE [LARGE SCALE GENOMIC DNA]</scope>
    <source>
        <strain evidence="10">MG-25-Pas1-D2</strain>
    </source>
</reference>
<comment type="subunit">
    <text evidence="3 7">The complex is composed of two ATP-binding proteins (PstB), two transmembrane proteins (PstC and PstA) and a solute-binding protein (PstS).</text>
</comment>
<evidence type="ECO:0000256" key="2">
    <source>
        <dbReference type="ARBA" id="ARBA00008725"/>
    </source>
</evidence>
<evidence type="ECO:0000313" key="9">
    <source>
        <dbReference type="EMBL" id="AWW49631.1"/>
    </source>
</evidence>
<dbReference type="Pfam" id="PF12849">
    <property type="entry name" value="PBP_like_2"/>
    <property type="match status" value="1"/>
</dbReference>
<dbReference type="InterPro" id="IPR005673">
    <property type="entry name" value="ABC_phos-bd_PstS"/>
</dbReference>
<gene>
    <name evidence="9" type="ORF">Pas1_04055</name>
</gene>
<evidence type="ECO:0000256" key="1">
    <source>
        <dbReference type="ARBA" id="ARBA00002841"/>
    </source>
</evidence>
<dbReference type="PANTHER" id="PTHR42996">
    <property type="entry name" value="PHOSPHATE-BINDING PROTEIN PSTS"/>
    <property type="match status" value="1"/>
</dbReference>
<dbReference type="GO" id="GO:0043190">
    <property type="term" value="C:ATP-binding cassette (ABC) transporter complex"/>
    <property type="evidence" value="ECO:0007669"/>
    <property type="project" value="InterPro"/>
</dbReference>
<comment type="function">
    <text evidence="1 7">Part of the ABC transporter complex PstSACB involved in phosphate import.</text>
</comment>
<dbReference type="PIRSF" id="PIRSF002756">
    <property type="entry name" value="PstS"/>
    <property type="match status" value="1"/>
</dbReference>
<dbReference type="AlphaFoldDB" id="A0A2Z4JS59"/>
<dbReference type="InterPro" id="IPR050962">
    <property type="entry name" value="Phosphate-bind_PstS"/>
</dbReference>
<dbReference type="PANTHER" id="PTHR42996:SF1">
    <property type="entry name" value="PHOSPHATE-BINDING PROTEIN PSTS"/>
    <property type="match status" value="1"/>
</dbReference>
<dbReference type="InterPro" id="IPR024370">
    <property type="entry name" value="PBP_domain"/>
</dbReference>